<dbReference type="PATRIC" id="fig|1158601.3.peg.3681"/>
<dbReference type="Gene3D" id="2.60.120.10">
    <property type="entry name" value="Jelly Rolls"/>
    <property type="match status" value="1"/>
</dbReference>
<dbReference type="GO" id="GO:0043565">
    <property type="term" value="F:sequence-specific DNA binding"/>
    <property type="evidence" value="ECO:0007669"/>
    <property type="project" value="InterPro"/>
</dbReference>
<evidence type="ECO:0000313" key="6">
    <source>
        <dbReference type="EMBL" id="EOT67374.1"/>
    </source>
</evidence>
<name>R2QWJ0_9ENTE</name>
<keyword evidence="1" id="KW-0805">Transcription regulation</keyword>
<dbReference type="SUPFAM" id="SSF51215">
    <property type="entry name" value="Regulatory protein AraC"/>
    <property type="match status" value="1"/>
</dbReference>
<evidence type="ECO:0000313" key="7">
    <source>
        <dbReference type="Proteomes" id="UP000013783"/>
    </source>
</evidence>
<dbReference type="Pfam" id="PF12833">
    <property type="entry name" value="HTH_18"/>
    <property type="match status" value="1"/>
</dbReference>
<dbReference type="InterPro" id="IPR014710">
    <property type="entry name" value="RmlC-like_jellyroll"/>
</dbReference>
<dbReference type="Gene3D" id="1.10.10.60">
    <property type="entry name" value="Homeodomain-like"/>
    <property type="match status" value="2"/>
</dbReference>
<accession>R2QWJ0</accession>
<dbReference type="PANTHER" id="PTHR43280">
    <property type="entry name" value="ARAC-FAMILY TRANSCRIPTIONAL REGULATOR"/>
    <property type="match status" value="1"/>
</dbReference>
<dbReference type="AlphaFoldDB" id="R2QWJ0"/>
<keyword evidence="3" id="KW-0804">Transcription</keyword>
<dbReference type="Pfam" id="PF02311">
    <property type="entry name" value="AraC_binding"/>
    <property type="match status" value="1"/>
</dbReference>
<dbReference type="InterPro" id="IPR018060">
    <property type="entry name" value="HTH_AraC"/>
</dbReference>
<dbReference type="SUPFAM" id="SSF46689">
    <property type="entry name" value="Homeodomain-like"/>
    <property type="match status" value="1"/>
</dbReference>
<dbReference type="Proteomes" id="UP000014148">
    <property type="component" value="Unassembled WGS sequence"/>
</dbReference>
<dbReference type="STRING" id="71451.RV07_GL002707"/>
<keyword evidence="2" id="KW-0238">DNA-binding</keyword>
<dbReference type="GO" id="GO:0003700">
    <property type="term" value="F:DNA-binding transcription factor activity"/>
    <property type="evidence" value="ECO:0007669"/>
    <property type="project" value="InterPro"/>
</dbReference>
<dbReference type="InterPro" id="IPR009057">
    <property type="entry name" value="Homeodomain-like_sf"/>
</dbReference>
<dbReference type="InterPro" id="IPR003313">
    <property type="entry name" value="AraC-bd"/>
</dbReference>
<evidence type="ECO:0000256" key="2">
    <source>
        <dbReference type="ARBA" id="ARBA00023125"/>
    </source>
</evidence>
<reference evidence="6 8" key="2">
    <citation type="submission" date="2013-03" db="EMBL/GenBank/DDBJ databases">
        <title>The Genome Sequence of Enterococcus malodoratus ATCC_43197 (PacBio/Illumina hybrid assembly).</title>
        <authorList>
            <consortium name="The Broad Institute Genomics Platform"/>
            <consortium name="The Broad Institute Genome Sequencing Center for Infectious Disease"/>
            <person name="Earl A."/>
            <person name="Russ C."/>
            <person name="Gilmore M."/>
            <person name="Surin D."/>
            <person name="Walker B."/>
            <person name="Young S."/>
            <person name="Zeng Q."/>
            <person name="Gargeya S."/>
            <person name="Fitzgerald M."/>
            <person name="Haas B."/>
            <person name="Abouelleil A."/>
            <person name="Allen A.W."/>
            <person name="Alvarado L."/>
            <person name="Arachchi H.M."/>
            <person name="Berlin A.M."/>
            <person name="Chapman S.B."/>
            <person name="Gainer-Dewar J."/>
            <person name="Goldberg J."/>
            <person name="Griggs A."/>
            <person name="Gujja S."/>
            <person name="Hansen M."/>
            <person name="Howarth C."/>
            <person name="Imamovic A."/>
            <person name="Ireland A."/>
            <person name="Larimer J."/>
            <person name="McCowan C."/>
            <person name="Murphy C."/>
            <person name="Pearson M."/>
            <person name="Poon T.W."/>
            <person name="Priest M."/>
            <person name="Roberts A."/>
            <person name="Saif S."/>
            <person name="Shea T."/>
            <person name="Sisk P."/>
            <person name="Sykes S."/>
            <person name="Wortman J."/>
            <person name="Nusbaum C."/>
            <person name="Birren B."/>
        </authorList>
    </citation>
    <scope>NUCLEOTIDE SEQUENCE [LARGE SCALE GENOMIC DNA]</scope>
    <source>
        <strain evidence="6 8">ATCC 43197</strain>
    </source>
</reference>
<keyword evidence="8" id="KW-1185">Reference proteome</keyword>
<comment type="caution">
    <text evidence="5">The sequence shown here is derived from an EMBL/GenBank/DDBJ whole genome shotgun (WGS) entry which is preliminary data.</text>
</comment>
<dbReference type="EMBL" id="ASWA01000003">
    <property type="protein sequence ID" value="EOT67374.1"/>
    <property type="molecule type" value="Genomic_DNA"/>
</dbReference>
<dbReference type="PRINTS" id="PR00032">
    <property type="entry name" value="HTHARAC"/>
</dbReference>
<dbReference type="RefSeq" id="WP_010742487.1">
    <property type="nucleotide sequence ID" value="NZ_KB946251.1"/>
</dbReference>
<dbReference type="InterPro" id="IPR020449">
    <property type="entry name" value="Tscrpt_reg_AraC-type_HTH"/>
</dbReference>
<organism evidence="5 7">
    <name type="scientific">Enterococcus malodoratus ATCC 43197</name>
    <dbReference type="NCBI Taxonomy" id="1158601"/>
    <lineage>
        <taxon>Bacteria</taxon>
        <taxon>Bacillati</taxon>
        <taxon>Bacillota</taxon>
        <taxon>Bacilli</taxon>
        <taxon>Lactobacillales</taxon>
        <taxon>Enterococcaceae</taxon>
        <taxon>Enterococcus</taxon>
    </lineage>
</organism>
<proteinExistence type="predicted"/>
<protein>
    <recommendedName>
        <fullName evidence="4">HTH araC/xylS-type domain-containing protein</fullName>
    </recommendedName>
</protein>
<dbReference type="PROSITE" id="PS01124">
    <property type="entry name" value="HTH_ARAC_FAMILY_2"/>
    <property type="match status" value="1"/>
</dbReference>
<evidence type="ECO:0000256" key="1">
    <source>
        <dbReference type="ARBA" id="ARBA00023015"/>
    </source>
</evidence>
<dbReference type="PANTHER" id="PTHR43280:SF28">
    <property type="entry name" value="HTH-TYPE TRANSCRIPTIONAL ACTIVATOR RHAS"/>
    <property type="match status" value="1"/>
</dbReference>
<dbReference type="EMBL" id="AJAK01000028">
    <property type="protein sequence ID" value="EOH72826.1"/>
    <property type="molecule type" value="Genomic_DNA"/>
</dbReference>
<dbReference type="InterPro" id="IPR037923">
    <property type="entry name" value="HTH-like"/>
</dbReference>
<dbReference type="SMART" id="SM00342">
    <property type="entry name" value="HTH_ARAC"/>
    <property type="match status" value="1"/>
</dbReference>
<evidence type="ECO:0000313" key="5">
    <source>
        <dbReference type="EMBL" id="EOH72826.1"/>
    </source>
</evidence>
<dbReference type="OrthoDB" id="2329780at2"/>
<dbReference type="eggNOG" id="COG2169">
    <property type="taxonomic scope" value="Bacteria"/>
</dbReference>
<gene>
    <name evidence="6" type="ORF">I585_02895</name>
    <name evidence="5" type="ORF">UAI_03710</name>
</gene>
<dbReference type="Proteomes" id="UP000013783">
    <property type="component" value="Unassembled WGS sequence"/>
</dbReference>
<evidence type="ECO:0000313" key="8">
    <source>
        <dbReference type="Proteomes" id="UP000014148"/>
    </source>
</evidence>
<feature type="domain" description="HTH araC/xylS-type" evidence="4">
    <location>
        <begin position="220"/>
        <end position="317"/>
    </location>
</feature>
<sequence length="320" mass="37278">MTNDPFSELHSANTEIPQIRTHSPIAIFYKQKIGEKILYTKVQDGEISAFEDEEYHALHKNQNFELMYVLHGELTNFIEDKEYLFHAGEGCLLNTQILHREILSDGCNVVFLNLSPALLRDLFANDSGDGPIFQFLQQNLQSDAQWKRSYIEFSPCLPYQSEGFHVIIDSLQLEVATSKIGRSYFQRGLILRLLDALENANQFTLQQIDLDLSKEDYLVNRVIHLIESRFGNISRKEIEAALHYNPEYLNRLLKRQTKMTIATYAQMIRTQKAQQLLNTTDLTIQLIAERLGFSSEAYFYHYFKKQTGFSPNQYRQKFKL</sequence>
<evidence type="ECO:0000259" key="4">
    <source>
        <dbReference type="PROSITE" id="PS01124"/>
    </source>
</evidence>
<evidence type="ECO:0000256" key="3">
    <source>
        <dbReference type="ARBA" id="ARBA00023163"/>
    </source>
</evidence>
<reference evidence="5 7" key="1">
    <citation type="submission" date="2013-02" db="EMBL/GenBank/DDBJ databases">
        <title>The Genome Sequence of Enterococcus malodoratus ATCC_43197.</title>
        <authorList>
            <consortium name="The Broad Institute Genome Sequencing Platform"/>
            <consortium name="The Broad Institute Genome Sequencing Center for Infectious Disease"/>
            <person name="Earl A.M."/>
            <person name="Gilmore M.S."/>
            <person name="Lebreton F."/>
            <person name="Walker B."/>
            <person name="Young S.K."/>
            <person name="Zeng Q."/>
            <person name="Gargeya S."/>
            <person name="Fitzgerald M."/>
            <person name="Haas B."/>
            <person name="Abouelleil A."/>
            <person name="Alvarado L."/>
            <person name="Arachchi H.M."/>
            <person name="Berlin A.M."/>
            <person name="Chapman S.B."/>
            <person name="Dewar J."/>
            <person name="Goldberg J."/>
            <person name="Griggs A."/>
            <person name="Gujja S."/>
            <person name="Hansen M."/>
            <person name="Howarth C."/>
            <person name="Imamovic A."/>
            <person name="Larimer J."/>
            <person name="McCowan C."/>
            <person name="Murphy C."/>
            <person name="Neiman D."/>
            <person name="Pearson M."/>
            <person name="Priest M."/>
            <person name="Roberts A."/>
            <person name="Saif S."/>
            <person name="Shea T."/>
            <person name="Sisk P."/>
            <person name="Sykes S."/>
            <person name="Wortman J."/>
            <person name="Nusbaum C."/>
            <person name="Birren B."/>
        </authorList>
    </citation>
    <scope>NUCLEOTIDE SEQUENCE [LARGE SCALE GENOMIC DNA]</scope>
    <source>
        <strain evidence="5 7">ATCC 43197</strain>
    </source>
</reference>